<dbReference type="InterPro" id="IPR013538">
    <property type="entry name" value="ASHA1/2-like_C"/>
</dbReference>
<dbReference type="InterPro" id="IPR023393">
    <property type="entry name" value="START-like_dom_sf"/>
</dbReference>
<dbReference type="Gene3D" id="3.30.530.20">
    <property type="match status" value="2"/>
</dbReference>
<feature type="domain" description="Activator of Hsp90 ATPase homologue 1/2-like C-terminal" evidence="2">
    <location>
        <begin position="32"/>
        <end position="143"/>
    </location>
</feature>
<gene>
    <name evidence="3" type="ORF">G7070_09885</name>
</gene>
<dbReference type="Pfam" id="PF08327">
    <property type="entry name" value="AHSA1"/>
    <property type="match status" value="2"/>
</dbReference>
<dbReference type="KEGG" id="prv:G7070_09885"/>
<dbReference type="EMBL" id="CP049865">
    <property type="protein sequence ID" value="QIK72522.1"/>
    <property type="molecule type" value="Genomic_DNA"/>
</dbReference>
<protein>
    <recommendedName>
        <fullName evidence="2">Activator of Hsp90 ATPase homologue 1/2-like C-terminal domain-containing protein</fullName>
    </recommendedName>
</protein>
<sequence>MTATDRLDVFARALTGSAERPALTFTRSYPVDADDLWAAVTDPARLARWLGAVEGAPAGVGDSFRVDLGDHDLVDLVVTACGPGRVACRWRYPGEPDSEVVVAVAPEGPGSRLTLTHAQLAAAAALDYGGGWEDLLDALAARLAGGAAGPVGDDGGSWPVGGSVDRWRTIRDGVLELERTIAASPDRVWDALATPEGLASWWWRHWGDVVVEADVRPGGAYRIAAPGAGIVLEGRYLAVDAPDHLALTWVWTDADGATRDEAVDLALAEAGDGATLLTVRHSGPWATPAPAQDYRQGWEFTLAQLADVLAGS</sequence>
<dbReference type="SUPFAM" id="SSF55961">
    <property type="entry name" value="Bet v1-like"/>
    <property type="match status" value="2"/>
</dbReference>
<dbReference type="RefSeq" id="WP_166233596.1">
    <property type="nucleotide sequence ID" value="NZ_CP049865.1"/>
</dbReference>
<accession>A0A6G7Y6T0</accession>
<feature type="domain" description="Activator of Hsp90 ATPase homologue 1/2-like C-terminal" evidence="2">
    <location>
        <begin position="183"/>
        <end position="309"/>
    </location>
</feature>
<comment type="similarity">
    <text evidence="1">Belongs to the AHA1 family.</text>
</comment>
<keyword evidence="4" id="KW-1185">Reference proteome</keyword>
<evidence type="ECO:0000256" key="1">
    <source>
        <dbReference type="ARBA" id="ARBA00006817"/>
    </source>
</evidence>
<reference evidence="3 4" key="1">
    <citation type="submission" date="2020-03" db="EMBL/GenBank/DDBJ databases">
        <title>Propioniciclava sp. nov., isolated from Hydrophilus acuminatus.</title>
        <authorList>
            <person name="Hyun D.-W."/>
            <person name="Bae J.-W."/>
        </authorList>
    </citation>
    <scope>NUCLEOTIDE SEQUENCE [LARGE SCALE GENOMIC DNA]</scope>
    <source>
        <strain evidence="3 4">HDW11</strain>
    </source>
</reference>
<dbReference type="Proteomes" id="UP000501058">
    <property type="component" value="Chromosome"/>
</dbReference>
<dbReference type="AlphaFoldDB" id="A0A6G7Y6T0"/>
<evidence type="ECO:0000313" key="4">
    <source>
        <dbReference type="Proteomes" id="UP000501058"/>
    </source>
</evidence>
<dbReference type="CDD" id="cd07814">
    <property type="entry name" value="SRPBCC_CalC_Aha1-like"/>
    <property type="match status" value="1"/>
</dbReference>
<proteinExistence type="inferred from homology"/>
<evidence type="ECO:0000259" key="2">
    <source>
        <dbReference type="Pfam" id="PF08327"/>
    </source>
</evidence>
<organism evidence="3 4">
    <name type="scientific">Propioniciclava coleopterorum</name>
    <dbReference type="NCBI Taxonomy" id="2714937"/>
    <lineage>
        <taxon>Bacteria</taxon>
        <taxon>Bacillati</taxon>
        <taxon>Actinomycetota</taxon>
        <taxon>Actinomycetes</taxon>
        <taxon>Propionibacteriales</taxon>
        <taxon>Propionibacteriaceae</taxon>
        <taxon>Propioniciclava</taxon>
    </lineage>
</organism>
<evidence type="ECO:0000313" key="3">
    <source>
        <dbReference type="EMBL" id="QIK72522.1"/>
    </source>
</evidence>
<name>A0A6G7Y6T0_9ACTN</name>